<dbReference type="Gene3D" id="3.40.720.10">
    <property type="entry name" value="Alkaline Phosphatase, subunit A"/>
    <property type="match status" value="1"/>
</dbReference>
<keyword evidence="2" id="KW-1185">Reference proteome</keyword>
<gene>
    <name evidence="1" type="ORF">EAF64_16855</name>
</gene>
<sequence>MYSFSQLRKGLAHPVLVGRELNRLYFRRRGDAGYNTKGIDVFEEDWDNLIVLDACRYDLFRDRNTLGGGLESRISRGSSTRDFLRGNFADRMFPDTVYVTANPVPYHYREEIRAEFHDVIHVWKEEGWDEELGTVRPETTTEYARRAAEEYPNKRLIVHYIQPHYPFLDASLEFDKGHLADPDVEDPDPNFWRRRLLGDLDVSTETLWTAYAENLDAVLPHVTDLLSDLTGKTVVTSDHGNVFGERAFPFPIREWGHPSGVYIPDLVTVPWLICDGDGERKEITAGDTTTDLSEVDDGTVAERLNSLGYVE</sequence>
<dbReference type="Proteomes" id="UP000289691">
    <property type="component" value="Unassembled WGS sequence"/>
</dbReference>
<dbReference type="EMBL" id="RDFA01000006">
    <property type="protein sequence ID" value="RXK47444.1"/>
    <property type="molecule type" value="Genomic_DNA"/>
</dbReference>
<reference evidence="1 2" key="1">
    <citation type="submission" date="2019-01" db="EMBL/GenBank/DDBJ databases">
        <title>Halorientalis sp. F13-25 a new haloarchaeum isolated from hypersaline water.</title>
        <authorList>
            <person name="Ana D.-V."/>
            <person name="Cristina S.-P."/>
            <person name="Antonio V."/>
        </authorList>
    </citation>
    <scope>NUCLEOTIDE SEQUENCE [LARGE SCALE GENOMIC DNA]</scope>
    <source>
        <strain evidence="1 2">F13-25</strain>
    </source>
</reference>
<dbReference type="OrthoDB" id="100846at2157"/>
<evidence type="ECO:0000313" key="1">
    <source>
        <dbReference type="EMBL" id="RXK47444.1"/>
    </source>
</evidence>
<dbReference type="SUPFAM" id="SSF53649">
    <property type="entry name" value="Alkaline phosphatase-like"/>
    <property type="match status" value="1"/>
</dbReference>
<name>A0A498KTR3_9EURY</name>
<evidence type="ECO:0008006" key="3">
    <source>
        <dbReference type="Google" id="ProtNLM"/>
    </source>
</evidence>
<dbReference type="RefSeq" id="WP_129070147.1">
    <property type="nucleotide sequence ID" value="NZ_RDFA01000006.1"/>
</dbReference>
<proteinExistence type="predicted"/>
<dbReference type="InterPro" id="IPR017850">
    <property type="entry name" value="Alkaline_phosphatase_core_sf"/>
</dbReference>
<protein>
    <recommendedName>
        <fullName evidence="3">Sulfatase</fullName>
    </recommendedName>
</protein>
<comment type="caution">
    <text evidence="1">The sequence shown here is derived from an EMBL/GenBank/DDBJ whole genome shotgun (WGS) entry which is preliminary data.</text>
</comment>
<dbReference type="AlphaFoldDB" id="A0A498KTR3"/>
<accession>A0A498KTR3</accession>
<organism evidence="1 2">
    <name type="scientific">Halorientalis pallida</name>
    <dbReference type="NCBI Taxonomy" id="2479928"/>
    <lineage>
        <taxon>Archaea</taxon>
        <taxon>Methanobacteriati</taxon>
        <taxon>Methanobacteriota</taxon>
        <taxon>Stenosarchaea group</taxon>
        <taxon>Halobacteria</taxon>
        <taxon>Halobacteriales</taxon>
        <taxon>Haloarculaceae</taxon>
        <taxon>Halorientalis</taxon>
    </lineage>
</organism>
<evidence type="ECO:0000313" key="2">
    <source>
        <dbReference type="Proteomes" id="UP000289691"/>
    </source>
</evidence>